<evidence type="ECO:0000256" key="3">
    <source>
        <dbReference type="ARBA" id="ARBA00023014"/>
    </source>
</evidence>
<dbReference type="PROSITE" id="PS51379">
    <property type="entry name" value="4FE4S_FER_2"/>
    <property type="match status" value="2"/>
</dbReference>
<dbReference type="KEGG" id="haby:HLVA_09330"/>
<dbReference type="EMBL" id="AP027059">
    <property type="protein sequence ID" value="BDU50364.1"/>
    <property type="molecule type" value="Genomic_DNA"/>
</dbReference>
<evidence type="ECO:0000256" key="2">
    <source>
        <dbReference type="ARBA" id="ARBA00023004"/>
    </source>
</evidence>
<reference evidence="5 6" key="1">
    <citation type="submission" date="2022-11" db="EMBL/GenBank/DDBJ databases">
        <title>Haliovirga abyssi gen. nov., sp. nov., a mesophilic fermentative bacterium isolated from the Iheya North hydrothermal field and the proposal of Haliovirgaceae fam. nov.</title>
        <authorList>
            <person name="Miyazaki U."/>
            <person name="Tame A."/>
            <person name="Miyazaki J."/>
            <person name="Takai K."/>
            <person name="Sawayama S."/>
            <person name="Kitajima M."/>
            <person name="Okamoto A."/>
            <person name="Nakagawa S."/>
        </authorList>
    </citation>
    <scope>NUCLEOTIDE SEQUENCE [LARGE SCALE GENOMIC DNA]</scope>
    <source>
        <strain evidence="5 6">IC12</strain>
    </source>
</reference>
<organism evidence="5 6">
    <name type="scientific">Haliovirga abyssi</name>
    <dbReference type="NCBI Taxonomy" id="2996794"/>
    <lineage>
        <taxon>Bacteria</taxon>
        <taxon>Fusobacteriati</taxon>
        <taxon>Fusobacteriota</taxon>
        <taxon>Fusobacteriia</taxon>
        <taxon>Fusobacteriales</taxon>
        <taxon>Haliovirgaceae</taxon>
        <taxon>Haliovirga</taxon>
    </lineage>
</organism>
<gene>
    <name evidence="5" type="ORF">HLVA_09330</name>
</gene>
<name>A0AAU9DTA2_9FUSO</name>
<evidence type="ECO:0000256" key="1">
    <source>
        <dbReference type="ARBA" id="ARBA00022723"/>
    </source>
</evidence>
<dbReference type="GO" id="GO:0051536">
    <property type="term" value="F:iron-sulfur cluster binding"/>
    <property type="evidence" value="ECO:0007669"/>
    <property type="project" value="UniProtKB-KW"/>
</dbReference>
<evidence type="ECO:0000313" key="6">
    <source>
        <dbReference type="Proteomes" id="UP001321582"/>
    </source>
</evidence>
<accession>A0AAU9DTA2</accession>
<dbReference type="AlphaFoldDB" id="A0AAU9DTA2"/>
<keyword evidence="3" id="KW-0411">Iron-sulfur</keyword>
<dbReference type="Gene3D" id="3.30.70.20">
    <property type="match status" value="1"/>
</dbReference>
<feature type="domain" description="4Fe-4S ferredoxin-type" evidence="4">
    <location>
        <begin position="61"/>
        <end position="86"/>
    </location>
</feature>
<dbReference type="SUPFAM" id="SSF52540">
    <property type="entry name" value="P-loop containing nucleoside triphosphate hydrolases"/>
    <property type="match status" value="1"/>
</dbReference>
<dbReference type="RefSeq" id="WP_307905296.1">
    <property type="nucleotide sequence ID" value="NZ_AP027059.1"/>
</dbReference>
<keyword evidence="2" id="KW-0408">Iron</keyword>
<protein>
    <submittedName>
        <fullName evidence="5">(4Fe-4S)-binding protein</fullName>
    </submittedName>
</protein>
<proteinExistence type="predicted"/>
<dbReference type="Gene3D" id="3.40.50.300">
    <property type="entry name" value="P-loop containing nucleotide triphosphate hydrolases"/>
    <property type="match status" value="1"/>
</dbReference>
<dbReference type="InterPro" id="IPR002586">
    <property type="entry name" value="CobQ/CobB/MinD/ParA_Nub-bd_dom"/>
</dbReference>
<dbReference type="SUPFAM" id="SSF54862">
    <property type="entry name" value="4Fe-4S ferredoxins"/>
    <property type="match status" value="1"/>
</dbReference>
<dbReference type="InterPro" id="IPR017900">
    <property type="entry name" value="4Fe4S_Fe_S_CS"/>
</dbReference>
<dbReference type="Pfam" id="PF00037">
    <property type="entry name" value="Fer4"/>
    <property type="match status" value="2"/>
</dbReference>
<dbReference type="Proteomes" id="UP001321582">
    <property type="component" value="Chromosome"/>
</dbReference>
<evidence type="ECO:0000259" key="4">
    <source>
        <dbReference type="PROSITE" id="PS51379"/>
    </source>
</evidence>
<dbReference type="InterPro" id="IPR017896">
    <property type="entry name" value="4Fe4S_Fe-S-bd"/>
</dbReference>
<dbReference type="PANTHER" id="PTHR43534">
    <property type="entry name" value="MIND SUPERFAMILY P-LOOP ATPASE CONTAINING AN INSERTED FERREDOXIN DOMAIN"/>
    <property type="match status" value="1"/>
</dbReference>
<dbReference type="InterPro" id="IPR027417">
    <property type="entry name" value="P-loop_NTPase"/>
</dbReference>
<keyword evidence="6" id="KW-1185">Reference proteome</keyword>
<dbReference type="GO" id="GO:0046872">
    <property type="term" value="F:metal ion binding"/>
    <property type="evidence" value="ECO:0007669"/>
    <property type="project" value="UniProtKB-KW"/>
</dbReference>
<sequence>MDINEIVIISGKGGTGKTTLTASLIPYFEELVVGDCDVDAPDLKILFEGDNITKEGFVGTKKAIINEEKCIKCGKCYRACTFGAITKEIKMNTPKCEGCGVCEYVCPVGAIELKDAVVGNLFVSNTNYGKMVHARLIPGEETSGKLVSAVRKRAKKIALEENKKNIIIDGAPGVACNVISSITGAKKVVIVTEPTFSGLHDLERVYEVTQKFRLPVLVVINKYDLSIEMSNKIEEFCKEKNIELGLKIPFNKKMVKAIVDKKIPSLAEKEFFDSFGFGEFIEKLKK</sequence>
<keyword evidence="1" id="KW-0479">Metal-binding</keyword>
<dbReference type="PROSITE" id="PS00198">
    <property type="entry name" value="4FE4S_FER_1"/>
    <property type="match status" value="1"/>
</dbReference>
<feature type="domain" description="4Fe-4S ferredoxin-type" evidence="4">
    <location>
        <begin position="87"/>
        <end position="116"/>
    </location>
</feature>
<dbReference type="Pfam" id="PF01656">
    <property type="entry name" value="CbiA"/>
    <property type="match status" value="1"/>
</dbReference>
<dbReference type="CDD" id="cd03110">
    <property type="entry name" value="SIMIBI_bact_arch"/>
    <property type="match status" value="1"/>
</dbReference>
<dbReference type="PANTHER" id="PTHR43534:SF1">
    <property type="entry name" value="4FE-4S CLUSTER CONTAINING PARA FAMILY ATPASE PROTEIN"/>
    <property type="match status" value="1"/>
</dbReference>
<evidence type="ECO:0000313" key="5">
    <source>
        <dbReference type="EMBL" id="BDU50364.1"/>
    </source>
</evidence>